<dbReference type="EnsemblMetazoa" id="ISCW006771-RA">
    <property type="protein sequence ID" value="ISCW006771-PA"/>
    <property type="gene ID" value="ISCW006771"/>
</dbReference>
<organism>
    <name type="scientific">Ixodes scapularis</name>
    <name type="common">Black-legged tick</name>
    <name type="synonym">Deer tick</name>
    <dbReference type="NCBI Taxonomy" id="6945"/>
    <lineage>
        <taxon>Eukaryota</taxon>
        <taxon>Metazoa</taxon>
        <taxon>Ecdysozoa</taxon>
        <taxon>Arthropoda</taxon>
        <taxon>Chelicerata</taxon>
        <taxon>Arachnida</taxon>
        <taxon>Acari</taxon>
        <taxon>Parasitiformes</taxon>
        <taxon>Ixodida</taxon>
        <taxon>Ixodoidea</taxon>
        <taxon>Ixodidae</taxon>
        <taxon>Ixodinae</taxon>
        <taxon>Ixodes</taxon>
    </lineage>
</organism>
<evidence type="ECO:0000313" key="4">
    <source>
        <dbReference type="Proteomes" id="UP000001555"/>
    </source>
</evidence>
<reference evidence="3" key="2">
    <citation type="submission" date="2020-05" db="UniProtKB">
        <authorList>
            <consortium name="EnsemblMetazoa"/>
        </authorList>
    </citation>
    <scope>IDENTIFICATION</scope>
    <source>
        <strain evidence="3">wikel</strain>
    </source>
</reference>
<dbReference type="HOGENOM" id="CLU_2580643_0_0_1"/>
<evidence type="ECO:0000256" key="1">
    <source>
        <dbReference type="SAM" id="MobiDB-lite"/>
    </source>
</evidence>
<dbReference type="Proteomes" id="UP000001555">
    <property type="component" value="Unassembled WGS sequence"/>
</dbReference>
<reference evidence="2 4" key="1">
    <citation type="submission" date="2008-03" db="EMBL/GenBank/DDBJ databases">
        <title>Annotation of Ixodes scapularis.</title>
        <authorList>
            <consortium name="Ixodes scapularis Genome Project Consortium"/>
            <person name="Caler E."/>
            <person name="Hannick L.I."/>
            <person name="Bidwell S."/>
            <person name="Joardar V."/>
            <person name="Thiagarajan M."/>
            <person name="Amedeo P."/>
            <person name="Galinsky K.J."/>
            <person name="Schobel S."/>
            <person name="Inman J."/>
            <person name="Hostetler J."/>
            <person name="Miller J."/>
            <person name="Hammond M."/>
            <person name="Megy K."/>
            <person name="Lawson D."/>
            <person name="Kodira C."/>
            <person name="Sutton G."/>
            <person name="Meyer J."/>
            <person name="Hill C.A."/>
            <person name="Birren B."/>
            <person name="Nene V."/>
            <person name="Collins F."/>
            <person name="Alarcon-Chaidez F."/>
            <person name="Wikel S."/>
            <person name="Strausberg R."/>
        </authorList>
    </citation>
    <scope>NUCLEOTIDE SEQUENCE [LARGE SCALE GENOMIC DNA]</scope>
    <source>
        <strain evidence="4">Wikel</strain>
        <strain evidence="2">Wikel colony</strain>
    </source>
</reference>
<proteinExistence type="predicted"/>
<feature type="non-terminal residue" evidence="2">
    <location>
        <position position="1"/>
    </location>
</feature>
<dbReference type="AlphaFoldDB" id="B7PKM3"/>
<protein>
    <submittedName>
        <fullName evidence="2 3">Uncharacterized protein</fullName>
    </submittedName>
</protein>
<dbReference type="EMBL" id="DS734713">
    <property type="protein sequence ID" value="EEC07145.1"/>
    <property type="molecule type" value="Genomic_DNA"/>
</dbReference>
<evidence type="ECO:0000313" key="3">
    <source>
        <dbReference type="EnsemblMetazoa" id="ISCW006771-PA"/>
    </source>
</evidence>
<keyword evidence="4" id="KW-1185">Reference proteome</keyword>
<dbReference type="InParanoid" id="B7PKM3"/>
<name>B7PKM3_IXOSC</name>
<dbReference type="EMBL" id="ABJB010795948">
    <property type="status" value="NOT_ANNOTATED_CDS"/>
    <property type="molecule type" value="Genomic_DNA"/>
</dbReference>
<feature type="compositionally biased region" description="Pro residues" evidence="1">
    <location>
        <begin position="57"/>
        <end position="67"/>
    </location>
</feature>
<dbReference type="PaxDb" id="6945-B7PKM3"/>
<sequence>PPARTGPRSPPERDQWAEPFSPAAATRGPRGRLPETRHLLRNSPPPLPARPLSLYPNPLPSRPPPSPARALPQEEVSPSPK</sequence>
<gene>
    <name evidence="2" type="ORF">IscW_ISCW006771</name>
</gene>
<dbReference type="VEuPathDB" id="VectorBase:ISCW006771"/>
<feature type="region of interest" description="Disordered" evidence="1">
    <location>
        <begin position="1"/>
        <end position="81"/>
    </location>
</feature>
<accession>B7PKM3</accession>
<evidence type="ECO:0000313" key="2">
    <source>
        <dbReference type="EMBL" id="EEC07145.1"/>
    </source>
</evidence>
<feature type="non-terminal residue" evidence="2">
    <location>
        <position position="81"/>
    </location>
</feature>